<feature type="transmembrane region" description="Helical" evidence="12">
    <location>
        <begin position="281"/>
        <end position="300"/>
    </location>
</feature>
<dbReference type="GO" id="GO:0005230">
    <property type="term" value="F:extracellular ligand-gated monoatomic ion channel activity"/>
    <property type="evidence" value="ECO:0007669"/>
    <property type="project" value="InterPro"/>
</dbReference>
<keyword evidence="8" id="KW-0406">Ion transport</keyword>
<evidence type="ECO:0000256" key="10">
    <source>
        <dbReference type="ARBA" id="ARBA00023303"/>
    </source>
</evidence>
<dbReference type="InterPro" id="IPR006029">
    <property type="entry name" value="Neurotrans-gated_channel_TM"/>
</dbReference>
<evidence type="ECO:0000256" key="5">
    <source>
        <dbReference type="ARBA" id="ARBA00022692"/>
    </source>
</evidence>
<dbReference type="CDD" id="cd19049">
    <property type="entry name" value="LGIC_TM_anion"/>
    <property type="match status" value="1"/>
</dbReference>
<dbReference type="InterPro" id="IPR036719">
    <property type="entry name" value="Neuro-gated_channel_TM_sf"/>
</dbReference>
<dbReference type="GO" id="GO:0005886">
    <property type="term" value="C:plasma membrane"/>
    <property type="evidence" value="ECO:0007669"/>
    <property type="project" value="UniProtKB-SubCell"/>
</dbReference>
<evidence type="ECO:0000256" key="9">
    <source>
        <dbReference type="ARBA" id="ARBA00023136"/>
    </source>
</evidence>
<keyword evidence="10" id="KW-0407">Ion channel</keyword>
<dbReference type="GO" id="GO:0004888">
    <property type="term" value="F:transmembrane signaling receptor activity"/>
    <property type="evidence" value="ECO:0007669"/>
    <property type="project" value="InterPro"/>
</dbReference>
<protein>
    <submittedName>
        <fullName evidence="16">Uncharacterized protein</fullName>
    </submittedName>
</protein>
<dbReference type="PANTHER" id="PTHR18945">
    <property type="entry name" value="NEUROTRANSMITTER GATED ION CHANNEL"/>
    <property type="match status" value="1"/>
</dbReference>
<dbReference type="GO" id="GO:0099095">
    <property type="term" value="F:ligand-gated monoatomic anion channel activity"/>
    <property type="evidence" value="ECO:0007669"/>
    <property type="project" value="UniProtKB-ARBA"/>
</dbReference>
<keyword evidence="17" id="KW-1185">Reference proteome</keyword>
<dbReference type="InterPro" id="IPR036734">
    <property type="entry name" value="Neur_chan_lig-bd_sf"/>
</dbReference>
<keyword evidence="5 12" id="KW-0812">Transmembrane</keyword>
<evidence type="ECO:0000256" key="8">
    <source>
        <dbReference type="ARBA" id="ARBA00023065"/>
    </source>
</evidence>
<dbReference type="InterPro" id="IPR006201">
    <property type="entry name" value="Neur_channel"/>
</dbReference>
<evidence type="ECO:0000256" key="6">
    <source>
        <dbReference type="ARBA" id="ARBA00022729"/>
    </source>
</evidence>
<evidence type="ECO:0000259" key="15">
    <source>
        <dbReference type="Pfam" id="PF02932"/>
    </source>
</evidence>
<dbReference type="Pfam" id="PF02932">
    <property type="entry name" value="Neur_chan_memb"/>
    <property type="match status" value="1"/>
</dbReference>
<sequence length="449" mass="50713">MRILVALLYWCVSVCHVSGEEGTNNNNNNNINNNNTIESWADYTGPGYRKEVFPPVSQGEVLKVGVSVQVRNIAKIDEADGVLWMEINLRVKWRDIRLQLPPDLEPTNYIPLDPAILSDLWVPDIYIVHSSEAKTPSVLTSVASVWMYGDATVDYSGNMFVLVSCRMKYAWFPRDHQVCDFRMESFAYTLERNEYVWAPPGLEVSDNIISEQFLISFQKIDPYTRTQQVYGTYPALAFRVHLTRRLSYVLLQVYLPSGLFVVMSFVSLLVPPEAIPGRMTLCITTILTMSTLLGVAMQSMPRVSYVRAIDVWLLSCLAFVSMVLLEFGVVIKLLEIEKHSGGNEKKPARLSKKNFKETTVQPLDSHTHENSTAWSTPAPPPPSGIRGQGILPPFILSRPSSKRVDQVSLVVLPGCFLLFNLVYWWWFLKGSKAAMPNDLGSDVTEEEKH</sequence>
<comment type="caution">
    <text evidence="16">The sequence shown here is derived from an EMBL/GenBank/DDBJ whole genome shotgun (WGS) entry which is preliminary data.</text>
</comment>
<feature type="transmembrane region" description="Helical" evidence="12">
    <location>
        <begin position="246"/>
        <end position="269"/>
    </location>
</feature>
<keyword evidence="4" id="KW-1003">Cell membrane</keyword>
<dbReference type="EMBL" id="JAWQEG010000607">
    <property type="protein sequence ID" value="KAK3887803.1"/>
    <property type="molecule type" value="Genomic_DNA"/>
</dbReference>
<dbReference type="InterPro" id="IPR006028">
    <property type="entry name" value="GABAA/Glycine_rcpt"/>
</dbReference>
<evidence type="ECO:0000256" key="4">
    <source>
        <dbReference type="ARBA" id="ARBA00022475"/>
    </source>
</evidence>
<dbReference type="PRINTS" id="PR00252">
    <property type="entry name" value="NRIONCHANNEL"/>
</dbReference>
<reference evidence="16" key="1">
    <citation type="submission" date="2023-10" db="EMBL/GenBank/DDBJ databases">
        <title>Genome assemblies of two species of porcelain crab, Petrolisthes cinctipes and Petrolisthes manimaculis (Anomura: Porcellanidae).</title>
        <authorList>
            <person name="Angst P."/>
        </authorList>
    </citation>
    <scope>NUCLEOTIDE SEQUENCE</scope>
    <source>
        <strain evidence="16">PB745_01</strain>
        <tissue evidence="16">Gill</tissue>
    </source>
</reference>
<dbReference type="Gene3D" id="1.20.58.390">
    <property type="entry name" value="Neurotransmitter-gated ion-channel transmembrane domain"/>
    <property type="match status" value="1"/>
</dbReference>
<evidence type="ECO:0000259" key="14">
    <source>
        <dbReference type="Pfam" id="PF02931"/>
    </source>
</evidence>
<name>A0AAE1G756_PETCI</name>
<feature type="domain" description="Neurotransmitter-gated ion-channel ligand-binding" evidence="14">
    <location>
        <begin position="47"/>
        <end position="245"/>
    </location>
</feature>
<accession>A0AAE1G756</accession>
<evidence type="ECO:0000256" key="1">
    <source>
        <dbReference type="ARBA" id="ARBA00004141"/>
    </source>
</evidence>
<evidence type="ECO:0000313" key="16">
    <source>
        <dbReference type="EMBL" id="KAK3887803.1"/>
    </source>
</evidence>
<evidence type="ECO:0000256" key="2">
    <source>
        <dbReference type="ARBA" id="ARBA00004236"/>
    </source>
</evidence>
<feature type="transmembrane region" description="Helical" evidence="12">
    <location>
        <begin position="407"/>
        <end position="426"/>
    </location>
</feature>
<comment type="subcellular location">
    <subcellularLocation>
        <location evidence="2">Cell membrane</location>
    </subcellularLocation>
    <subcellularLocation>
        <location evidence="1">Membrane</location>
        <topology evidence="1">Multi-pass membrane protein</topology>
    </subcellularLocation>
</comment>
<feature type="region of interest" description="Disordered" evidence="11">
    <location>
        <begin position="359"/>
        <end position="381"/>
    </location>
</feature>
<evidence type="ECO:0000256" key="12">
    <source>
        <dbReference type="SAM" id="Phobius"/>
    </source>
</evidence>
<organism evidence="16 17">
    <name type="scientific">Petrolisthes cinctipes</name>
    <name type="common">Flat porcelain crab</name>
    <dbReference type="NCBI Taxonomy" id="88211"/>
    <lineage>
        <taxon>Eukaryota</taxon>
        <taxon>Metazoa</taxon>
        <taxon>Ecdysozoa</taxon>
        <taxon>Arthropoda</taxon>
        <taxon>Crustacea</taxon>
        <taxon>Multicrustacea</taxon>
        <taxon>Malacostraca</taxon>
        <taxon>Eumalacostraca</taxon>
        <taxon>Eucarida</taxon>
        <taxon>Decapoda</taxon>
        <taxon>Pleocyemata</taxon>
        <taxon>Anomura</taxon>
        <taxon>Galatheoidea</taxon>
        <taxon>Porcellanidae</taxon>
        <taxon>Petrolisthes</taxon>
    </lineage>
</organism>
<feature type="signal peptide" evidence="13">
    <location>
        <begin position="1"/>
        <end position="19"/>
    </location>
</feature>
<feature type="domain" description="Neurotransmitter-gated ion-channel transmembrane" evidence="15">
    <location>
        <begin position="253"/>
        <end position="358"/>
    </location>
</feature>
<dbReference type="AlphaFoldDB" id="A0AAE1G756"/>
<dbReference type="Proteomes" id="UP001286313">
    <property type="component" value="Unassembled WGS sequence"/>
</dbReference>
<evidence type="ECO:0000313" key="17">
    <source>
        <dbReference type="Proteomes" id="UP001286313"/>
    </source>
</evidence>
<dbReference type="InterPro" id="IPR038050">
    <property type="entry name" value="Neuro_actylchol_rec"/>
</dbReference>
<feature type="transmembrane region" description="Helical" evidence="12">
    <location>
        <begin position="312"/>
        <end position="334"/>
    </location>
</feature>
<dbReference type="InterPro" id="IPR006202">
    <property type="entry name" value="Neur_chan_lig-bd"/>
</dbReference>
<proteinExistence type="predicted"/>
<evidence type="ECO:0000256" key="3">
    <source>
        <dbReference type="ARBA" id="ARBA00022448"/>
    </source>
</evidence>
<gene>
    <name evidence="16" type="ORF">Pcinc_008131</name>
</gene>
<keyword evidence="9 12" id="KW-0472">Membrane</keyword>
<evidence type="ECO:0000256" key="7">
    <source>
        <dbReference type="ARBA" id="ARBA00022989"/>
    </source>
</evidence>
<keyword evidence="7 12" id="KW-1133">Transmembrane helix</keyword>
<evidence type="ECO:0000256" key="11">
    <source>
        <dbReference type="SAM" id="MobiDB-lite"/>
    </source>
</evidence>
<feature type="chain" id="PRO_5042245453" evidence="13">
    <location>
        <begin position="20"/>
        <end position="449"/>
    </location>
</feature>
<dbReference type="SUPFAM" id="SSF63712">
    <property type="entry name" value="Nicotinic receptor ligand binding domain-like"/>
    <property type="match status" value="1"/>
</dbReference>
<evidence type="ECO:0000256" key="13">
    <source>
        <dbReference type="SAM" id="SignalP"/>
    </source>
</evidence>
<keyword evidence="3" id="KW-0813">Transport</keyword>
<keyword evidence="6 13" id="KW-0732">Signal</keyword>
<dbReference type="Pfam" id="PF02931">
    <property type="entry name" value="Neur_chan_LBD"/>
    <property type="match status" value="1"/>
</dbReference>
<dbReference type="GO" id="GO:0005254">
    <property type="term" value="F:chloride channel activity"/>
    <property type="evidence" value="ECO:0007669"/>
    <property type="project" value="UniProtKB-ARBA"/>
</dbReference>
<dbReference type="PRINTS" id="PR00253">
    <property type="entry name" value="GABAARECEPTR"/>
</dbReference>
<dbReference type="SUPFAM" id="SSF90112">
    <property type="entry name" value="Neurotransmitter-gated ion-channel transmembrane pore"/>
    <property type="match status" value="1"/>
</dbReference>
<dbReference type="Gene3D" id="2.70.170.10">
    <property type="entry name" value="Neurotransmitter-gated ion-channel ligand-binding domain"/>
    <property type="match status" value="1"/>
</dbReference>